<evidence type="ECO:0000313" key="1">
    <source>
        <dbReference type="EMBL" id="CAB4605076.1"/>
    </source>
</evidence>
<protein>
    <submittedName>
        <fullName evidence="1">Unannotated protein</fullName>
    </submittedName>
</protein>
<accession>A0A6J6GVK8</accession>
<gene>
    <name evidence="1" type="ORF">UFOPK1820_01003</name>
</gene>
<proteinExistence type="predicted"/>
<name>A0A6J6GVK8_9ZZZZ</name>
<dbReference type="EMBL" id="CAEZUK010000169">
    <property type="protein sequence ID" value="CAB4605076.1"/>
    <property type="molecule type" value="Genomic_DNA"/>
</dbReference>
<sequence length="143" mass="15378">MSLYGADGSIYLVPGYAFLAAEESGWTPRYSVSALPDEFIEEASIDIDVPTTDVTEVPVPETIVPETIDPSDPVVDAVTITQDAADTLLGMTEGDATKMAGNNGWGVRVGQRDDEMFALTKDYRMDRVTLTIVADEVTKVDVG</sequence>
<reference evidence="1" key="1">
    <citation type="submission" date="2020-05" db="EMBL/GenBank/DDBJ databases">
        <authorList>
            <person name="Chiriac C."/>
            <person name="Salcher M."/>
            <person name="Ghai R."/>
            <person name="Kavagutti S V."/>
        </authorList>
    </citation>
    <scope>NUCLEOTIDE SEQUENCE</scope>
</reference>
<dbReference type="AlphaFoldDB" id="A0A6J6GVK8"/>
<organism evidence="1">
    <name type="scientific">freshwater metagenome</name>
    <dbReference type="NCBI Taxonomy" id="449393"/>
    <lineage>
        <taxon>unclassified sequences</taxon>
        <taxon>metagenomes</taxon>
        <taxon>ecological metagenomes</taxon>
    </lineage>
</organism>